<proteinExistence type="predicted"/>
<dbReference type="SUPFAM" id="SSF52058">
    <property type="entry name" value="L domain-like"/>
    <property type="match status" value="1"/>
</dbReference>
<sequence length="319" mass="36791">MRRIGGFDHLPRLESLVLRGCTILLDVSKSIEQCDELVHVNLSYCNKLGKLPRTIGILKKLSLANNNLSTESFPMDFSWLSMLKRLYLDGNPIVSLPRCVRSLPRINWLSMVNCNMLTSLEHPPHTNMYYEFGIFSTIYGGEEMPNWIVERRIGSSMSLTIPSSPKKLKGLNLCCNHTWIYQHYIRRVDVIGKSLTLLSHWMFGMNEMECGDHITICMRLKPFHIECGVSFVYDDGDADEKEDALGYYKSWIHIIGGDLALFQLTTGEYILTIWRFLRSEIDMRIQSDESLFGDGAHFKDEQRYFRALSQRKSNVLEDG</sequence>
<dbReference type="PANTHER" id="PTHR45752">
    <property type="entry name" value="LEUCINE-RICH REPEAT-CONTAINING"/>
    <property type="match status" value="1"/>
</dbReference>
<dbReference type="Pfam" id="PF00560">
    <property type="entry name" value="LRR_1"/>
    <property type="match status" value="1"/>
</dbReference>
<organism evidence="1 2">
    <name type="scientific">Lactuca sativa</name>
    <name type="common">Garden lettuce</name>
    <dbReference type="NCBI Taxonomy" id="4236"/>
    <lineage>
        <taxon>Eukaryota</taxon>
        <taxon>Viridiplantae</taxon>
        <taxon>Streptophyta</taxon>
        <taxon>Embryophyta</taxon>
        <taxon>Tracheophyta</taxon>
        <taxon>Spermatophyta</taxon>
        <taxon>Magnoliopsida</taxon>
        <taxon>eudicotyledons</taxon>
        <taxon>Gunneridae</taxon>
        <taxon>Pentapetalae</taxon>
        <taxon>asterids</taxon>
        <taxon>campanulids</taxon>
        <taxon>Asterales</taxon>
        <taxon>Asteraceae</taxon>
        <taxon>Cichorioideae</taxon>
        <taxon>Cichorieae</taxon>
        <taxon>Lactucinae</taxon>
        <taxon>Lactuca</taxon>
    </lineage>
</organism>
<dbReference type="PANTHER" id="PTHR45752:SF195">
    <property type="entry name" value="LEUCINE-RICH REPEAT (LRR) FAMILY PROTEIN-RELATED"/>
    <property type="match status" value="1"/>
</dbReference>
<dbReference type="Proteomes" id="UP000235145">
    <property type="component" value="Unassembled WGS sequence"/>
</dbReference>
<reference evidence="1 2" key="1">
    <citation type="journal article" date="2017" name="Nat. Commun.">
        <title>Genome assembly with in vitro proximity ligation data and whole-genome triplication in lettuce.</title>
        <authorList>
            <person name="Reyes-Chin-Wo S."/>
            <person name="Wang Z."/>
            <person name="Yang X."/>
            <person name="Kozik A."/>
            <person name="Arikit S."/>
            <person name="Song C."/>
            <person name="Xia L."/>
            <person name="Froenicke L."/>
            <person name="Lavelle D.O."/>
            <person name="Truco M.J."/>
            <person name="Xia R."/>
            <person name="Zhu S."/>
            <person name="Xu C."/>
            <person name="Xu H."/>
            <person name="Xu X."/>
            <person name="Cox K."/>
            <person name="Korf I."/>
            <person name="Meyers B.C."/>
            <person name="Michelmore R.W."/>
        </authorList>
    </citation>
    <scope>NUCLEOTIDE SEQUENCE [LARGE SCALE GENOMIC DNA]</scope>
    <source>
        <strain evidence="2">cv. Salinas</strain>
        <tissue evidence="1">Seedlings</tissue>
    </source>
</reference>
<comment type="caution">
    <text evidence="1">The sequence shown here is derived from an EMBL/GenBank/DDBJ whole genome shotgun (WGS) entry which is preliminary data.</text>
</comment>
<dbReference type="InterPro" id="IPR001611">
    <property type="entry name" value="Leu-rich_rpt"/>
</dbReference>
<accession>A0A9R1WF93</accession>
<dbReference type="EMBL" id="NBSK02000001">
    <property type="protein sequence ID" value="KAJ0224236.1"/>
    <property type="molecule type" value="Genomic_DNA"/>
</dbReference>
<evidence type="ECO:0000313" key="1">
    <source>
        <dbReference type="EMBL" id="KAJ0224236.1"/>
    </source>
</evidence>
<name>A0A9R1WF93_LACSA</name>
<dbReference type="InterPro" id="IPR032675">
    <property type="entry name" value="LRR_dom_sf"/>
</dbReference>
<protein>
    <submittedName>
        <fullName evidence="1">Uncharacterized protein</fullName>
    </submittedName>
</protein>
<dbReference type="AlphaFoldDB" id="A0A9R1WF93"/>
<dbReference type="InterPro" id="IPR050715">
    <property type="entry name" value="LRR-SigEffector_domain"/>
</dbReference>
<keyword evidence="2" id="KW-1185">Reference proteome</keyword>
<dbReference type="Gene3D" id="3.80.10.10">
    <property type="entry name" value="Ribonuclease Inhibitor"/>
    <property type="match status" value="1"/>
</dbReference>
<evidence type="ECO:0000313" key="2">
    <source>
        <dbReference type="Proteomes" id="UP000235145"/>
    </source>
</evidence>
<gene>
    <name evidence="1" type="ORF">LSAT_V11C100039960</name>
</gene>